<evidence type="ECO:0000256" key="6">
    <source>
        <dbReference type="SAM" id="Phobius"/>
    </source>
</evidence>
<accession>A0A222DXY5</accession>
<feature type="transmembrane region" description="Helical" evidence="6">
    <location>
        <begin position="37"/>
        <end position="55"/>
    </location>
</feature>
<keyword evidence="3 6" id="KW-0812">Transmembrane</keyword>
<proteinExistence type="predicted"/>
<feature type="domain" description="Cardiolipin synthase N-terminal" evidence="7">
    <location>
        <begin position="16"/>
        <end position="57"/>
    </location>
</feature>
<evidence type="ECO:0000256" key="3">
    <source>
        <dbReference type="ARBA" id="ARBA00022692"/>
    </source>
</evidence>
<keyword evidence="9" id="KW-1185">Reference proteome</keyword>
<feature type="transmembrane region" description="Helical" evidence="6">
    <location>
        <begin position="6"/>
        <end position="25"/>
    </location>
</feature>
<evidence type="ECO:0000256" key="1">
    <source>
        <dbReference type="ARBA" id="ARBA00004651"/>
    </source>
</evidence>
<keyword evidence="5 6" id="KW-0472">Membrane</keyword>
<dbReference type="InterPro" id="IPR027379">
    <property type="entry name" value="CLS_N"/>
</dbReference>
<evidence type="ECO:0000256" key="5">
    <source>
        <dbReference type="ARBA" id="ARBA00023136"/>
    </source>
</evidence>
<dbReference type="AlphaFoldDB" id="A0A222DXY5"/>
<evidence type="ECO:0000256" key="4">
    <source>
        <dbReference type="ARBA" id="ARBA00022989"/>
    </source>
</evidence>
<sequence length="64" mass="6850">MGIEFAGIGGLILLGLAIWAIINIVNSNASTGGKVIWTLFVLFLPLLGFIVWLIAGPRSDRRLA</sequence>
<reference evidence="8 9" key="1">
    <citation type="submission" date="2017-07" db="EMBL/GenBank/DDBJ databases">
        <title>Genome Sequence of Antarctobacter heliothermus Strain SMS3 Isolated from a culture of the Diatom Skeletonema marinoi.</title>
        <authorList>
            <person name="Topel M."/>
            <person name="Pinder M.I.M."/>
            <person name="Johansson O.N."/>
            <person name="Kourtchenko O."/>
            <person name="Godhe A."/>
            <person name="Clarke A.K."/>
        </authorList>
    </citation>
    <scope>NUCLEOTIDE SEQUENCE [LARGE SCALE GENOMIC DNA]</scope>
    <source>
        <strain evidence="8 9">SMS3</strain>
    </source>
</reference>
<evidence type="ECO:0000313" key="9">
    <source>
        <dbReference type="Proteomes" id="UP000203589"/>
    </source>
</evidence>
<comment type="subcellular location">
    <subcellularLocation>
        <location evidence="1">Cell membrane</location>
        <topology evidence="1">Multi-pass membrane protein</topology>
    </subcellularLocation>
</comment>
<gene>
    <name evidence="8" type="ORF">ANTHELSMS3_00060</name>
</gene>
<keyword evidence="4 6" id="KW-1133">Transmembrane helix</keyword>
<keyword evidence="2" id="KW-1003">Cell membrane</keyword>
<dbReference type="KEGG" id="aht:ANTHELSMS3_00060"/>
<organism evidence="8 9">
    <name type="scientific">Antarctobacter heliothermus</name>
    <dbReference type="NCBI Taxonomy" id="74033"/>
    <lineage>
        <taxon>Bacteria</taxon>
        <taxon>Pseudomonadati</taxon>
        <taxon>Pseudomonadota</taxon>
        <taxon>Alphaproteobacteria</taxon>
        <taxon>Rhodobacterales</taxon>
        <taxon>Roseobacteraceae</taxon>
        <taxon>Antarctobacter</taxon>
    </lineage>
</organism>
<dbReference type="Pfam" id="PF13396">
    <property type="entry name" value="PLDc_N"/>
    <property type="match status" value="1"/>
</dbReference>
<dbReference type="GO" id="GO:0005886">
    <property type="term" value="C:plasma membrane"/>
    <property type="evidence" value="ECO:0007669"/>
    <property type="project" value="UniProtKB-SubCell"/>
</dbReference>
<evidence type="ECO:0000313" key="8">
    <source>
        <dbReference type="EMBL" id="ASP18786.1"/>
    </source>
</evidence>
<evidence type="ECO:0000259" key="7">
    <source>
        <dbReference type="Pfam" id="PF13396"/>
    </source>
</evidence>
<protein>
    <recommendedName>
        <fullName evidence="7">Cardiolipin synthase N-terminal domain-containing protein</fullName>
    </recommendedName>
</protein>
<evidence type="ECO:0000256" key="2">
    <source>
        <dbReference type="ARBA" id="ARBA00022475"/>
    </source>
</evidence>
<dbReference type="Proteomes" id="UP000203589">
    <property type="component" value="Chromosome"/>
</dbReference>
<name>A0A222DXY5_9RHOB</name>
<dbReference type="EMBL" id="CP022540">
    <property type="protein sequence ID" value="ASP18786.1"/>
    <property type="molecule type" value="Genomic_DNA"/>
</dbReference>